<reference evidence="2 3" key="1">
    <citation type="submission" date="2019-10" db="EMBL/GenBank/DDBJ databases">
        <title>Taxonomy of Antarctic Massilia spp.: description of Massilia rubra sp. nov., Massilia aquatica sp. nov., Massilia mucilaginosa sp. nov., Massilia frigida sp. nov. isolated from streams, lakes and regoliths.</title>
        <authorList>
            <person name="Holochova P."/>
            <person name="Sedlacek I."/>
            <person name="Kralova S."/>
            <person name="Maslanova I."/>
            <person name="Busse H.-J."/>
            <person name="Stankova E."/>
            <person name="Vrbovska V."/>
            <person name="Kovarovic V."/>
            <person name="Bartak M."/>
            <person name="Svec P."/>
            <person name="Pantucek R."/>
        </authorList>
    </citation>
    <scope>NUCLEOTIDE SEQUENCE [LARGE SCALE GENOMIC DNA]</scope>
    <source>
        <strain evidence="2 3">CCM 8695</strain>
    </source>
</reference>
<organism evidence="2 3">
    <name type="scientific">Massilia frigida</name>
    <dbReference type="NCBI Taxonomy" id="2609281"/>
    <lineage>
        <taxon>Bacteria</taxon>
        <taxon>Pseudomonadati</taxon>
        <taxon>Pseudomonadota</taxon>
        <taxon>Betaproteobacteria</taxon>
        <taxon>Burkholderiales</taxon>
        <taxon>Oxalobacteraceae</taxon>
        <taxon>Telluria group</taxon>
        <taxon>Massilia</taxon>
    </lineage>
</organism>
<dbReference type="RefSeq" id="WP_167085932.1">
    <property type="nucleotide sequence ID" value="NZ_WHJG01000005.1"/>
</dbReference>
<dbReference type="Gene3D" id="3.30.565.60">
    <property type="match status" value="1"/>
</dbReference>
<feature type="domain" description="Schlafen AlbA-2" evidence="1">
    <location>
        <begin position="21"/>
        <end position="139"/>
    </location>
</feature>
<keyword evidence="2" id="KW-0547">Nucleotide-binding</keyword>
<accession>A0ABX0N0Z3</accession>
<name>A0ABX0N0Z3_9BURK</name>
<dbReference type="Proteomes" id="UP000621455">
    <property type="component" value="Unassembled WGS sequence"/>
</dbReference>
<evidence type="ECO:0000313" key="3">
    <source>
        <dbReference type="Proteomes" id="UP000621455"/>
    </source>
</evidence>
<evidence type="ECO:0000313" key="2">
    <source>
        <dbReference type="EMBL" id="NHZ78948.1"/>
    </source>
</evidence>
<keyword evidence="2" id="KW-0347">Helicase</keyword>
<dbReference type="Pfam" id="PF04326">
    <property type="entry name" value="SLFN_AlbA_2"/>
    <property type="match status" value="1"/>
</dbReference>
<dbReference type="Pfam" id="PF13749">
    <property type="entry name" value="HATPase_c_4"/>
    <property type="match status" value="1"/>
</dbReference>
<dbReference type="Gene3D" id="3.30.950.30">
    <property type="entry name" value="Schlafen, AAA domain"/>
    <property type="match status" value="1"/>
</dbReference>
<dbReference type="InterPro" id="IPR038461">
    <property type="entry name" value="Schlafen_AlbA_2_dom_sf"/>
</dbReference>
<dbReference type="PANTHER" id="PTHR30595">
    <property type="entry name" value="GLPR-RELATED TRANSCRIPTIONAL REPRESSOR"/>
    <property type="match status" value="1"/>
</dbReference>
<dbReference type="InterPro" id="IPR007421">
    <property type="entry name" value="Schlafen_AlbA_2_dom"/>
</dbReference>
<comment type="caution">
    <text evidence="2">The sequence shown here is derived from an EMBL/GenBank/DDBJ whole genome shotgun (WGS) entry which is preliminary data.</text>
</comment>
<proteinExistence type="predicted"/>
<sequence length="462" mass="51917">MSIPLKTLSNEQYQALLAIEESHFSDLKSIDIGPGKLTNTVSAFCKNSGGEIFIGIEELEGETGKVRVWDAFADQEAANAHLQVIERLYPIGNHYIAEFLKCNGAPGVVLHVTVFKTQEIVFASNGKAYVRRGSQNLPVDADGALDRLKYDKGIKSFEDELTNAQLDEVENSLITLEFITTVVPSTDPVHWLQKQRVLIGDRLSVAGVLLYSDLPQATLPKRSAIKILRYQTKNEGERDFLAFDPLTIEGPIYSLVYDAVDQCKMLIEEIKKLGPNGLEKIIYPEEALHEVLTNAVLHRDYSIAADVQVRIFDNRIEIESPGRLPGHVTVELITKTQFARNPKLVRLVSKFKNPPNKDVGEGLRTTFEAMDKLRLKRPLIEERENSVVVILRHESLGSPEQLVMEFLKSNAEISNATGREITGIKSENTMKEVFYRLRDRDQLEQVPGRNGNKAAWQIKKVI</sequence>
<dbReference type="PANTHER" id="PTHR30595:SF6">
    <property type="entry name" value="SCHLAFEN ALBA-2 DOMAIN-CONTAINING PROTEIN"/>
    <property type="match status" value="1"/>
</dbReference>
<keyword evidence="2" id="KW-0378">Hydrolase</keyword>
<keyword evidence="2" id="KW-0067">ATP-binding</keyword>
<keyword evidence="3" id="KW-1185">Reference proteome</keyword>
<dbReference type="EMBL" id="WHJG01000005">
    <property type="protein sequence ID" value="NHZ78948.1"/>
    <property type="molecule type" value="Genomic_DNA"/>
</dbReference>
<dbReference type="InterPro" id="IPR038475">
    <property type="entry name" value="RecG_C_sf"/>
</dbReference>
<protein>
    <submittedName>
        <fullName evidence="2">ATP-dependent DNA helicase RecG</fullName>
    </submittedName>
</protein>
<dbReference type="GO" id="GO:0004386">
    <property type="term" value="F:helicase activity"/>
    <property type="evidence" value="ECO:0007669"/>
    <property type="project" value="UniProtKB-KW"/>
</dbReference>
<gene>
    <name evidence="2" type="ORF">F2P44_06610</name>
</gene>
<evidence type="ECO:0000259" key="1">
    <source>
        <dbReference type="Pfam" id="PF04326"/>
    </source>
</evidence>